<dbReference type="SUPFAM" id="SSF49299">
    <property type="entry name" value="PKD domain"/>
    <property type="match status" value="1"/>
</dbReference>
<dbReference type="InterPro" id="IPR013783">
    <property type="entry name" value="Ig-like_fold"/>
</dbReference>
<dbReference type="InterPro" id="IPR026341">
    <property type="entry name" value="T9SS_type_B"/>
</dbReference>
<feature type="chain" id="PRO_5046314476" evidence="1">
    <location>
        <begin position="22"/>
        <end position="777"/>
    </location>
</feature>
<dbReference type="Pfam" id="PF13585">
    <property type="entry name" value="CHU_C"/>
    <property type="match status" value="1"/>
</dbReference>
<comment type="caution">
    <text evidence="2">The sequence shown here is derived from an EMBL/GenBank/DDBJ whole genome shotgun (WGS) entry which is preliminary data.</text>
</comment>
<dbReference type="NCBIfam" id="TIGR04131">
    <property type="entry name" value="Bac_Flav_CTERM"/>
    <property type="match status" value="1"/>
</dbReference>
<protein>
    <submittedName>
        <fullName evidence="2">Gliding motility-associated-like protein</fullName>
    </submittedName>
</protein>
<name>A0ABU1S515_9FLAO</name>
<proteinExistence type="predicted"/>
<dbReference type="InterPro" id="IPR049804">
    <property type="entry name" value="Choice_anch_L"/>
</dbReference>
<accession>A0ABU1S515</accession>
<gene>
    <name evidence="2" type="ORF">J2W95_002832</name>
</gene>
<reference evidence="2 3" key="1">
    <citation type="submission" date="2023-07" db="EMBL/GenBank/DDBJ databases">
        <title>Sorghum-associated microbial communities from plants grown in Nebraska, USA.</title>
        <authorList>
            <person name="Schachtman D."/>
        </authorList>
    </citation>
    <scope>NUCLEOTIDE SEQUENCE [LARGE SCALE GENOMIC DNA]</scope>
    <source>
        <strain evidence="2 3">BE124</strain>
    </source>
</reference>
<sequence length="777" mass="85312">MNSIKNLLFLVLYSFTTAASAQYIIVDDTKTAQELVENVLVKSDCARVSSPYATGDNFTTGQKSYGYFNAGTSNFPIREGVILSTSTSKEAIGPYTNGGGTGNSSWLGDSDLDQTLGITSINATVLEFDFIPLTTSISFNYIFASNEYQLHFPCEFSDAFAFLIKEKGSADNYKNIAVLPGTTTPVSSKNVHPTINDVVDPLGTPHSGCPAVNESYFGGYNDATSPINYSSQIVKMNAHTDVIIGKTYHIKLVIADDKYKYYDSAIFLEAGSFSADIDLGPDRTSATNNPLCYGESFTIDTKLPVSYAYEWYKDGSTTPIQNELNPTITITDPGTYKVKVILSPTACTAEAEIKIEYTPQIILSNTTLYQCDDNSDGISVFDLTKVDNIIKNNDPKLTKLVYYKSLTDAQNETNPIQNPSAYTNSVPNETLTARVSNDFGCANYAQLTLIIPNNNIPPQSPIQKVCLDRLAGPNYENLNSQVTPQILNGLPPGLIVEYYGNMNDAISQKNLLQNNYGYFEDNLNPTLFARIVNGTDCYGIIKVPFNIVSFDPPNFQDETIGLCDGANKDLTIDSGFSSYLWSNGDTTNTTNVTAPGEYSVIVTNSEGCQKTKKFIVKSSGIATITSVTVSDFSGTENSVTISYSGNGDYEFSLDGNYYQDSPVFNRLTAGIYWATARDKNGCGTSVPYKVYILDYPRFFTPNNDGYNDTWIIKNLDALPKSTIAIFNRYGKLLKQLNATNSGWNGTYTGKSLPSDDYWFTLTFEDGKIIKGHFSLKR</sequence>
<organism evidence="2 3">
    <name type="scientific">Flavobacterium granuli</name>
    <dbReference type="NCBI Taxonomy" id="280093"/>
    <lineage>
        <taxon>Bacteria</taxon>
        <taxon>Pseudomonadati</taxon>
        <taxon>Bacteroidota</taxon>
        <taxon>Flavobacteriia</taxon>
        <taxon>Flavobacteriales</taxon>
        <taxon>Flavobacteriaceae</taxon>
        <taxon>Flavobacterium</taxon>
    </lineage>
</organism>
<dbReference type="EMBL" id="JAVDTX010000006">
    <property type="protein sequence ID" value="MDR6846121.1"/>
    <property type="molecule type" value="Genomic_DNA"/>
</dbReference>
<keyword evidence="3" id="KW-1185">Reference proteome</keyword>
<dbReference type="InterPro" id="IPR035986">
    <property type="entry name" value="PKD_dom_sf"/>
</dbReference>
<keyword evidence="1" id="KW-0732">Signal</keyword>
<dbReference type="RefSeq" id="WP_310008055.1">
    <property type="nucleotide sequence ID" value="NZ_JAVDTX010000006.1"/>
</dbReference>
<feature type="signal peptide" evidence="1">
    <location>
        <begin position="1"/>
        <end position="21"/>
    </location>
</feature>
<evidence type="ECO:0000313" key="3">
    <source>
        <dbReference type="Proteomes" id="UP001261871"/>
    </source>
</evidence>
<evidence type="ECO:0000313" key="2">
    <source>
        <dbReference type="EMBL" id="MDR6846121.1"/>
    </source>
</evidence>
<dbReference type="Gene3D" id="2.60.40.10">
    <property type="entry name" value="Immunoglobulins"/>
    <property type="match status" value="1"/>
</dbReference>
<evidence type="ECO:0000256" key="1">
    <source>
        <dbReference type="SAM" id="SignalP"/>
    </source>
</evidence>
<dbReference type="Proteomes" id="UP001261871">
    <property type="component" value="Unassembled WGS sequence"/>
</dbReference>
<dbReference type="NCBIfam" id="NF038133">
    <property type="entry name" value="choice_anch_L"/>
    <property type="match status" value="1"/>
</dbReference>